<dbReference type="HOGENOM" id="CLU_187872_0_0_1"/>
<feature type="domain" description="Sm" evidence="1">
    <location>
        <begin position="5"/>
        <end position="68"/>
    </location>
</feature>
<dbReference type="Proteomes" id="UP000030655">
    <property type="component" value="Unassembled WGS sequence"/>
</dbReference>
<protein>
    <recommendedName>
        <fullName evidence="1">Sm domain-containing protein</fullName>
    </recommendedName>
</protein>
<organism evidence="2 3">
    <name type="scientific">Anncaliia algerae PRA339</name>
    <dbReference type="NCBI Taxonomy" id="1288291"/>
    <lineage>
        <taxon>Eukaryota</taxon>
        <taxon>Fungi</taxon>
        <taxon>Fungi incertae sedis</taxon>
        <taxon>Microsporidia</taxon>
        <taxon>Tubulinosematoidea</taxon>
        <taxon>Tubulinosematidae</taxon>
        <taxon>Anncaliia</taxon>
    </lineage>
</organism>
<dbReference type="AlphaFoldDB" id="A0A059F421"/>
<name>A0A059F421_9MICR</name>
<dbReference type="Gene3D" id="2.30.30.100">
    <property type="match status" value="1"/>
</dbReference>
<dbReference type="GO" id="GO:0032991">
    <property type="term" value="C:protein-containing complex"/>
    <property type="evidence" value="ECO:0007669"/>
    <property type="project" value="UniProtKB-ARBA"/>
</dbReference>
<dbReference type="OrthoDB" id="2188491at2759"/>
<proteinExistence type="predicted"/>
<evidence type="ECO:0000259" key="1">
    <source>
        <dbReference type="SMART" id="SM00651"/>
    </source>
</evidence>
<sequence>MPATNIFESFINKEISVKTQDTMYYGKLISIDGYLNCILENSTIVFNNNELKEDVLFIKGASIDHISIK</sequence>
<evidence type="ECO:0000313" key="2">
    <source>
        <dbReference type="EMBL" id="KCZ81945.1"/>
    </source>
</evidence>
<reference evidence="2 3" key="2">
    <citation type="submission" date="2014-03" db="EMBL/GenBank/DDBJ databases">
        <title>The Genome Sequence of Anncaliia algerae insect isolate PRA339.</title>
        <authorList>
            <consortium name="The Broad Institute Genome Sequencing Platform"/>
            <consortium name="The Broad Institute Genome Sequencing Center for Infectious Disease"/>
            <person name="Cuomo C."/>
            <person name="Becnel J."/>
            <person name="Sanscrainte N."/>
            <person name="Walker B."/>
            <person name="Young S.K."/>
            <person name="Zeng Q."/>
            <person name="Gargeya S."/>
            <person name="Fitzgerald M."/>
            <person name="Haas B."/>
            <person name="Abouelleil A."/>
            <person name="Alvarado L."/>
            <person name="Arachchi H.M."/>
            <person name="Berlin A.M."/>
            <person name="Chapman S.B."/>
            <person name="Dewar J."/>
            <person name="Goldberg J."/>
            <person name="Griggs A."/>
            <person name="Gujja S."/>
            <person name="Hansen M."/>
            <person name="Howarth C."/>
            <person name="Imamovic A."/>
            <person name="Larimer J."/>
            <person name="McCowan C."/>
            <person name="Murphy C."/>
            <person name="Neiman D."/>
            <person name="Pearson M."/>
            <person name="Priest M."/>
            <person name="Roberts A."/>
            <person name="Saif S."/>
            <person name="Shea T."/>
            <person name="Sisk P."/>
            <person name="Sykes S."/>
            <person name="Wortman J."/>
            <person name="Nusbaum C."/>
            <person name="Birren B."/>
        </authorList>
    </citation>
    <scope>NUCLEOTIDE SEQUENCE [LARGE SCALE GENOMIC DNA]</scope>
    <source>
        <strain evidence="2 3">PRA339</strain>
    </source>
</reference>
<dbReference type="EMBL" id="KK365134">
    <property type="protein sequence ID" value="KCZ81945.1"/>
    <property type="molecule type" value="Genomic_DNA"/>
</dbReference>
<dbReference type="InterPro" id="IPR010920">
    <property type="entry name" value="LSM_dom_sf"/>
</dbReference>
<reference evidence="3" key="1">
    <citation type="submission" date="2013-02" db="EMBL/GenBank/DDBJ databases">
        <authorList>
            <consortium name="The Broad Institute Genome Sequencing Platform"/>
            <person name="Cuomo C."/>
            <person name="Becnel J."/>
            <person name="Sanscrainte N."/>
            <person name="Walker B."/>
            <person name="Young S.K."/>
            <person name="Zeng Q."/>
            <person name="Gargeya S."/>
            <person name="Fitzgerald M."/>
            <person name="Haas B."/>
            <person name="Abouelleil A."/>
            <person name="Alvarado L."/>
            <person name="Arachchi H.M."/>
            <person name="Berlin A.M."/>
            <person name="Chapman S.B."/>
            <person name="Dewar J."/>
            <person name="Goldberg J."/>
            <person name="Griggs A."/>
            <person name="Gujja S."/>
            <person name="Hansen M."/>
            <person name="Howarth C."/>
            <person name="Imamovic A."/>
            <person name="Larimer J."/>
            <person name="McCowan C."/>
            <person name="Murphy C."/>
            <person name="Neiman D."/>
            <person name="Pearson M."/>
            <person name="Priest M."/>
            <person name="Roberts A."/>
            <person name="Saif S."/>
            <person name="Shea T."/>
            <person name="Sisk P."/>
            <person name="Sykes S."/>
            <person name="Wortman J."/>
            <person name="Nusbaum C."/>
            <person name="Birren B."/>
        </authorList>
    </citation>
    <scope>NUCLEOTIDE SEQUENCE [LARGE SCALE GENOMIC DNA]</scope>
    <source>
        <strain evidence="3">PRA339</strain>
    </source>
</reference>
<dbReference type="SMART" id="SM00651">
    <property type="entry name" value="Sm"/>
    <property type="match status" value="1"/>
</dbReference>
<dbReference type="VEuPathDB" id="MicrosporidiaDB:H312_00588"/>
<gene>
    <name evidence="2" type="ORF">H312_00588</name>
</gene>
<evidence type="ECO:0000313" key="3">
    <source>
        <dbReference type="Proteomes" id="UP000030655"/>
    </source>
</evidence>
<dbReference type="InterPro" id="IPR001163">
    <property type="entry name" value="Sm_dom_euk/arc"/>
</dbReference>
<dbReference type="Pfam" id="PF01423">
    <property type="entry name" value="LSM"/>
    <property type="match status" value="1"/>
</dbReference>
<accession>A0A059F421</accession>
<dbReference type="SUPFAM" id="SSF50182">
    <property type="entry name" value="Sm-like ribonucleoproteins"/>
    <property type="match status" value="1"/>
</dbReference>
<keyword evidence="3" id="KW-1185">Reference proteome</keyword>